<feature type="region of interest" description="Disordered" evidence="1">
    <location>
        <begin position="1"/>
        <end position="34"/>
    </location>
</feature>
<dbReference type="EMBL" id="CAADFF010000014">
    <property type="protein sequence ID" value="VFJ89196.1"/>
    <property type="molecule type" value="Genomic_DNA"/>
</dbReference>
<sequence>MSSPEKTMATRQEATATDARTIAQGAPATVPSAGTIANRPMALAKSGMAVASSEKTAAKSDGTMGNSGDPIATADGECAPEALIYPTKGEPLTAKEKSIHEQGLVSVLRQLHDEPGRAVFEAYGWGDLAKKLVGRLGATTPWSITLGPEKPDDQLDAEEGLLKRLVALNQQRAAEEQRGLTRWLRPEYQNPQGATTAQAEAALDIPATPQQLAKIFKNARIKRVAEILDTPVPRDRRGWKRENARFRKSRKISREASPGITNPMYLAGGSLRRSVARQLLAVIVPGVRVPESRGPGQFHRVDTGRRRAGIGRDGVPSTYPRQSGCLRTITGPDPMYGVPNVRHRGCDRAGARWIVTRKARQGVSTGFEWQQRR</sequence>
<feature type="compositionally biased region" description="Polar residues" evidence="1">
    <location>
        <begin position="1"/>
        <end position="15"/>
    </location>
</feature>
<reference evidence="2" key="1">
    <citation type="submission" date="2019-02" db="EMBL/GenBank/DDBJ databases">
        <authorList>
            <person name="Gruber-Vodicka R. H."/>
            <person name="Seah K. B. B."/>
        </authorList>
    </citation>
    <scope>NUCLEOTIDE SEQUENCE</scope>
    <source>
        <strain evidence="2">BECK_M7</strain>
    </source>
</reference>
<protein>
    <submittedName>
        <fullName evidence="2">Uncharacterized protein</fullName>
    </submittedName>
</protein>
<name>A0A450UAV1_9GAMM</name>
<gene>
    <name evidence="2" type="ORF">BECKLFY1418B_GA0070995_10142</name>
</gene>
<accession>A0A450UAV1</accession>
<evidence type="ECO:0000256" key="1">
    <source>
        <dbReference type="SAM" id="MobiDB-lite"/>
    </source>
</evidence>
<organism evidence="2">
    <name type="scientific">Candidatus Kentrum sp. LFY</name>
    <dbReference type="NCBI Taxonomy" id="2126342"/>
    <lineage>
        <taxon>Bacteria</taxon>
        <taxon>Pseudomonadati</taxon>
        <taxon>Pseudomonadota</taxon>
        <taxon>Gammaproteobacteria</taxon>
        <taxon>Candidatus Kentrum</taxon>
    </lineage>
</organism>
<evidence type="ECO:0000313" key="2">
    <source>
        <dbReference type="EMBL" id="VFJ89196.1"/>
    </source>
</evidence>
<dbReference type="AlphaFoldDB" id="A0A450UAV1"/>
<proteinExistence type="predicted"/>